<evidence type="ECO:0000313" key="2">
    <source>
        <dbReference type="Proteomes" id="UP000279833"/>
    </source>
</evidence>
<sequence length="152" mass="17412">METRSKKPKENDEMDGKIFKAVCGMSDVNDDKCDDVSINSMSSGQLSTSRLGLGKALLRKRNLEIRLELEWQLKMLDLQEEVDMAELECKVMEDGSQLPVDKCGINAKMERYLDCDIGCNNHSREVFNMSKSDWFDELKDKLHTMVNNMVLP</sequence>
<protein>
    <submittedName>
        <fullName evidence="1 3">Uncharacterized protein</fullName>
    </submittedName>
</protein>
<reference evidence="1 2" key="2">
    <citation type="submission" date="2018-11" db="EMBL/GenBank/DDBJ databases">
        <authorList>
            <consortium name="Pathogen Informatics"/>
        </authorList>
    </citation>
    <scope>NUCLEOTIDE SEQUENCE [LARGE SCALE GENOMIC DNA]</scope>
    <source>
        <strain evidence="1">Dakar</strain>
        <strain evidence="2">Dakar, Senegal</strain>
    </source>
</reference>
<gene>
    <name evidence="1" type="ORF">SCUD_LOCUS11318</name>
</gene>
<dbReference type="Proteomes" id="UP000279833">
    <property type="component" value="Unassembled WGS sequence"/>
</dbReference>
<organism evidence="3">
    <name type="scientific">Schistosoma curassoni</name>
    <dbReference type="NCBI Taxonomy" id="6186"/>
    <lineage>
        <taxon>Eukaryota</taxon>
        <taxon>Metazoa</taxon>
        <taxon>Spiralia</taxon>
        <taxon>Lophotrochozoa</taxon>
        <taxon>Platyhelminthes</taxon>
        <taxon>Trematoda</taxon>
        <taxon>Digenea</taxon>
        <taxon>Strigeidida</taxon>
        <taxon>Schistosomatoidea</taxon>
        <taxon>Schistosomatidae</taxon>
        <taxon>Schistosoma</taxon>
    </lineage>
</organism>
<dbReference type="EMBL" id="UZAK01034331">
    <property type="protein sequence ID" value="VDP44005.1"/>
    <property type="molecule type" value="Genomic_DNA"/>
</dbReference>
<name>A0A183K8I9_9TREM</name>
<keyword evidence="2" id="KW-1185">Reference proteome</keyword>
<dbReference type="WBParaSite" id="SCUD_0001131801-mRNA-1">
    <property type="protein sequence ID" value="SCUD_0001131801-mRNA-1"/>
    <property type="gene ID" value="SCUD_0001131801"/>
</dbReference>
<evidence type="ECO:0000313" key="3">
    <source>
        <dbReference type="WBParaSite" id="SCUD_0001131801-mRNA-1"/>
    </source>
</evidence>
<dbReference type="AlphaFoldDB" id="A0A183K8I9"/>
<proteinExistence type="predicted"/>
<evidence type="ECO:0000313" key="1">
    <source>
        <dbReference type="EMBL" id="VDP44005.1"/>
    </source>
</evidence>
<reference evidence="3" key="1">
    <citation type="submission" date="2016-06" db="UniProtKB">
        <authorList>
            <consortium name="WormBaseParasite"/>
        </authorList>
    </citation>
    <scope>IDENTIFICATION</scope>
</reference>
<accession>A0A183K8I9</accession>